<dbReference type="PANTHER" id="PTHR43205">
    <property type="entry name" value="PROSTAGLANDIN REDUCTASE"/>
    <property type="match status" value="1"/>
</dbReference>
<protein>
    <recommendedName>
        <fullName evidence="2">Enoyl reductase (ER) domain-containing protein</fullName>
    </recommendedName>
</protein>
<keyword evidence="1" id="KW-0560">Oxidoreductase</keyword>
<dbReference type="SUPFAM" id="SSF51735">
    <property type="entry name" value="NAD(P)-binding Rossmann-fold domains"/>
    <property type="match status" value="1"/>
</dbReference>
<feature type="domain" description="Enoyl reductase (ER)" evidence="2">
    <location>
        <begin position="12"/>
        <end position="333"/>
    </location>
</feature>
<dbReference type="SUPFAM" id="SSF50129">
    <property type="entry name" value="GroES-like"/>
    <property type="match status" value="1"/>
</dbReference>
<dbReference type="GO" id="GO:0032440">
    <property type="term" value="F:2-alkenal reductase [NAD(P)H] activity"/>
    <property type="evidence" value="ECO:0007669"/>
    <property type="project" value="TreeGrafter"/>
</dbReference>
<name>A0A4P9ZQ34_9FUNG</name>
<dbReference type="InterPro" id="IPR041694">
    <property type="entry name" value="ADH_N_2"/>
</dbReference>
<dbReference type="SMART" id="SM00829">
    <property type="entry name" value="PKS_ER"/>
    <property type="match status" value="1"/>
</dbReference>
<evidence type="ECO:0000313" key="3">
    <source>
        <dbReference type="EMBL" id="RKP35574.1"/>
    </source>
</evidence>
<dbReference type="Pfam" id="PF00107">
    <property type="entry name" value="ADH_zinc_N"/>
    <property type="match status" value="1"/>
</dbReference>
<evidence type="ECO:0000256" key="1">
    <source>
        <dbReference type="ARBA" id="ARBA00023002"/>
    </source>
</evidence>
<dbReference type="PANTHER" id="PTHR43205:SF80">
    <property type="entry name" value="2-ALKENAL REDUCTASE (NADP(+)-DEPENDENT)-LIKE"/>
    <property type="match status" value="1"/>
</dbReference>
<dbReference type="Gene3D" id="3.90.180.10">
    <property type="entry name" value="Medium-chain alcohol dehydrogenases, catalytic domain"/>
    <property type="match status" value="1"/>
</dbReference>
<dbReference type="EMBL" id="ML002836">
    <property type="protein sequence ID" value="RKP35574.1"/>
    <property type="molecule type" value="Genomic_DNA"/>
</dbReference>
<dbReference type="InterPro" id="IPR036291">
    <property type="entry name" value="NAD(P)-bd_dom_sf"/>
</dbReference>
<dbReference type="CDD" id="cd05288">
    <property type="entry name" value="PGDH"/>
    <property type="match status" value="1"/>
</dbReference>
<evidence type="ECO:0000313" key="4">
    <source>
        <dbReference type="Proteomes" id="UP000268162"/>
    </source>
</evidence>
<keyword evidence="4" id="KW-1185">Reference proteome</keyword>
<reference evidence="4" key="1">
    <citation type="journal article" date="2018" name="Nat. Microbiol.">
        <title>Leveraging single-cell genomics to expand the fungal tree of life.</title>
        <authorList>
            <person name="Ahrendt S.R."/>
            <person name="Quandt C.A."/>
            <person name="Ciobanu D."/>
            <person name="Clum A."/>
            <person name="Salamov A."/>
            <person name="Andreopoulos B."/>
            <person name="Cheng J.F."/>
            <person name="Woyke T."/>
            <person name="Pelin A."/>
            <person name="Henrissat B."/>
            <person name="Reynolds N.K."/>
            <person name="Benny G.L."/>
            <person name="Smith M.E."/>
            <person name="James T.Y."/>
            <person name="Grigoriev I.V."/>
        </authorList>
    </citation>
    <scope>NUCLEOTIDE SEQUENCE [LARGE SCALE GENOMIC DNA]</scope>
    <source>
        <strain evidence="4">RSA 468</strain>
    </source>
</reference>
<accession>A0A4P9ZQ34</accession>
<dbReference type="InterPro" id="IPR013149">
    <property type="entry name" value="ADH-like_C"/>
</dbReference>
<dbReference type="Gene3D" id="3.40.50.720">
    <property type="entry name" value="NAD(P)-binding Rossmann-like Domain"/>
    <property type="match status" value="1"/>
</dbReference>
<evidence type="ECO:0000259" key="2">
    <source>
        <dbReference type="SMART" id="SM00829"/>
    </source>
</evidence>
<sequence>MNGEALQPCLFRVDHKVAIPPDSSLNAGQVLVQPVYLSVDTNMYFRMDGQWETKFNAGLLPLNQVVRGFGLGIVLASQHPQYESGERVMGWEFPWASYGVVNGGPALIPLRDQLASLPAQWFMGVLSMHSFSAWYGLTKLALAKPGETVLVSAATSGVGQMVVQLAGIMGLKVVAVVGSTTKVNLLKKNRYVTRVFNYYAMSDRSEALSQYFPDGVDIYFDCVSGAGIDNVLTKLNRGGRIIMGGLMSDNAICRQSSQGVKKLTLISATNSTILGFNVKNIYQAFYGEFVRDMLQLIDRKKVSFNIDLVCGIENGPQALSGVMAGKNLGKCIIQVSADESLEEETTYGHHYSSRFPTR</sequence>
<dbReference type="Proteomes" id="UP000268162">
    <property type="component" value="Unassembled WGS sequence"/>
</dbReference>
<proteinExistence type="predicted"/>
<organism evidence="3 4">
    <name type="scientific">Dimargaris cristalligena</name>
    <dbReference type="NCBI Taxonomy" id="215637"/>
    <lineage>
        <taxon>Eukaryota</taxon>
        <taxon>Fungi</taxon>
        <taxon>Fungi incertae sedis</taxon>
        <taxon>Zoopagomycota</taxon>
        <taxon>Kickxellomycotina</taxon>
        <taxon>Dimargaritomycetes</taxon>
        <taxon>Dimargaritales</taxon>
        <taxon>Dimargaritaceae</taxon>
        <taxon>Dimargaris</taxon>
    </lineage>
</organism>
<dbReference type="Pfam" id="PF16884">
    <property type="entry name" value="ADH_N_2"/>
    <property type="match status" value="1"/>
</dbReference>
<dbReference type="InterPro" id="IPR020843">
    <property type="entry name" value="ER"/>
</dbReference>
<gene>
    <name evidence="3" type="ORF">BJ085DRAFT_19693</name>
</gene>
<dbReference type="AlphaFoldDB" id="A0A4P9ZQ34"/>
<dbReference type="InterPro" id="IPR011032">
    <property type="entry name" value="GroES-like_sf"/>
</dbReference>
<dbReference type="InterPro" id="IPR045010">
    <property type="entry name" value="MDR_fam"/>
</dbReference>
<dbReference type="STRING" id="215637.A0A4P9ZQ34"/>